<gene>
    <name evidence="1" type="ORF">CLOBOL_06657</name>
</gene>
<dbReference type="PaxDb" id="411902-CLOBOL_06657"/>
<dbReference type="EMBL" id="ABCC02000057">
    <property type="protein sequence ID" value="EDP13025.1"/>
    <property type="molecule type" value="Genomic_DNA"/>
</dbReference>
<comment type="caution">
    <text evidence="1">The sequence shown here is derived from an EMBL/GenBank/DDBJ whole genome shotgun (WGS) entry which is preliminary data.</text>
</comment>
<sequence>MVVLFLFNSFPSKSGPQISVLSILLLLTDRYAPLFYTARKEVGYFIAIVNDCIDSIENFNLKAQQKMVE</sequence>
<dbReference type="Proteomes" id="UP000005396">
    <property type="component" value="Unassembled WGS sequence"/>
</dbReference>
<protein>
    <submittedName>
        <fullName evidence="1">Uncharacterized protein</fullName>
    </submittedName>
</protein>
<evidence type="ECO:0000313" key="2">
    <source>
        <dbReference type="Proteomes" id="UP000005396"/>
    </source>
</evidence>
<dbReference type="AlphaFoldDB" id="A8S3L4"/>
<evidence type="ECO:0000313" key="1">
    <source>
        <dbReference type="EMBL" id="EDP13025.1"/>
    </source>
</evidence>
<reference evidence="1 2" key="2">
    <citation type="submission" date="2007-09" db="EMBL/GenBank/DDBJ databases">
        <title>Draft genome sequence of Clostridium bolteae (ATCC BAA-613).</title>
        <authorList>
            <person name="Sudarsanam P."/>
            <person name="Ley R."/>
            <person name="Guruge J."/>
            <person name="Turnbaugh P.J."/>
            <person name="Mahowald M."/>
            <person name="Liep D."/>
            <person name="Gordon J."/>
        </authorList>
    </citation>
    <scope>NUCLEOTIDE SEQUENCE [LARGE SCALE GENOMIC DNA]</scope>
    <source>
        <strain evidence="2">ATCC BAA-613 / DSM 15670 / CCUG 46953 / JCM 12243 / WAL 16351</strain>
    </source>
</reference>
<organism evidence="1 2">
    <name type="scientific">Enterocloster bolteae (strain ATCC BAA-613 / DSM 15670 / CCUG 46953 / JCM 12243 / WAL 16351)</name>
    <name type="common">Clostridium bolteae</name>
    <dbReference type="NCBI Taxonomy" id="411902"/>
    <lineage>
        <taxon>Bacteria</taxon>
        <taxon>Bacillati</taxon>
        <taxon>Bacillota</taxon>
        <taxon>Clostridia</taxon>
        <taxon>Lachnospirales</taxon>
        <taxon>Lachnospiraceae</taxon>
        <taxon>Enterocloster</taxon>
    </lineage>
</organism>
<proteinExistence type="predicted"/>
<accession>A8S3L4</accession>
<name>A8S3L4_ENTBW</name>
<dbReference type="HOGENOM" id="CLU_2768473_0_0_9"/>
<reference evidence="1 2" key="1">
    <citation type="submission" date="2007-08" db="EMBL/GenBank/DDBJ databases">
        <authorList>
            <person name="Fulton L."/>
            <person name="Clifton S."/>
            <person name="Fulton B."/>
            <person name="Xu J."/>
            <person name="Minx P."/>
            <person name="Pepin K.H."/>
            <person name="Johnson M."/>
            <person name="Thiruvilangam P."/>
            <person name="Bhonagiri V."/>
            <person name="Nash W.E."/>
            <person name="Mardis E.R."/>
            <person name="Wilson R.K."/>
        </authorList>
    </citation>
    <scope>NUCLEOTIDE SEQUENCE [LARGE SCALE GENOMIC DNA]</scope>
    <source>
        <strain evidence="2">ATCC BAA-613 / DSM 15670 / CCUG 46953 / JCM 12243 / WAL 16351</strain>
    </source>
</reference>